<feature type="compositionally biased region" description="Basic residues" evidence="1">
    <location>
        <begin position="9"/>
        <end position="21"/>
    </location>
</feature>
<feature type="compositionally biased region" description="Low complexity" evidence="1">
    <location>
        <begin position="91"/>
        <end position="102"/>
    </location>
</feature>
<comment type="caution">
    <text evidence="2">The sequence shown here is derived from an EMBL/GenBank/DDBJ whole genome shotgun (WGS) entry which is preliminary data.</text>
</comment>
<reference evidence="3" key="1">
    <citation type="submission" date="2024-06" db="EMBL/GenBank/DDBJ databases">
        <title>Multi-omics analyses provide insights into the biosynthesis of the anticancer antibiotic pleurotin in Hohenbuehelia grisea.</title>
        <authorList>
            <person name="Weaver J.A."/>
            <person name="Alberti F."/>
        </authorList>
    </citation>
    <scope>NUCLEOTIDE SEQUENCE [LARGE SCALE GENOMIC DNA]</scope>
    <source>
        <strain evidence="3">T-177</strain>
    </source>
</reference>
<evidence type="ECO:0000313" key="2">
    <source>
        <dbReference type="EMBL" id="KAL0948968.1"/>
    </source>
</evidence>
<name>A0ABR3J0D8_9AGAR</name>
<organism evidence="2 3">
    <name type="scientific">Hohenbuehelia grisea</name>
    <dbReference type="NCBI Taxonomy" id="104357"/>
    <lineage>
        <taxon>Eukaryota</taxon>
        <taxon>Fungi</taxon>
        <taxon>Dikarya</taxon>
        <taxon>Basidiomycota</taxon>
        <taxon>Agaricomycotina</taxon>
        <taxon>Agaricomycetes</taxon>
        <taxon>Agaricomycetidae</taxon>
        <taxon>Agaricales</taxon>
        <taxon>Pleurotineae</taxon>
        <taxon>Pleurotaceae</taxon>
        <taxon>Hohenbuehelia</taxon>
    </lineage>
</organism>
<proteinExistence type="predicted"/>
<dbReference type="EMBL" id="JASNQZ010000012">
    <property type="protein sequence ID" value="KAL0948968.1"/>
    <property type="molecule type" value="Genomic_DNA"/>
</dbReference>
<accession>A0ABR3J0D8</accession>
<feature type="region of interest" description="Disordered" evidence="1">
    <location>
        <begin position="1"/>
        <end position="172"/>
    </location>
</feature>
<protein>
    <submittedName>
        <fullName evidence="2">Uncharacterized protein</fullName>
    </submittedName>
</protein>
<keyword evidence="3" id="KW-1185">Reference proteome</keyword>
<evidence type="ECO:0000313" key="3">
    <source>
        <dbReference type="Proteomes" id="UP001556367"/>
    </source>
</evidence>
<sequence length="325" mass="35204">MESTDSAPTHHKRTLHSKRSFGKYPKVADSPAYDASEEDNDPLTDDGASAVSIPVSRPNHTSTIASSSSSRQGHPHPKSSVLNRAKHQLASSIMSDSDGIDSPTYDGDIESSTTAGPGSDTPFRPYHHHHHTSSVSTLNSSAYPSTETPIAEGSGPFPNTRQNDAGHPVFISQPANLPAAPLLVPEEPEVPEATKSVFNPAGLTPEDIQAFVRKAIEGESFRRYKINPVPVGRPIRVYADGESRLYLFVVCRQGRRRRARRRAPSACSSALGADERMGTSLFGAIADHLDYQNRRIRSLPFRARASTPAGQASLPTGLPSRRRQL</sequence>
<dbReference type="Proteomes" id="UP001556367">
    <property type="component" value="Unassembled WGS sequence"/>
</dbReference>
<feature type="compositionally biased region" description="Acidic residues" evidence="1">
    <location>
        <begin position="35"/>
        <end position="44"/>
    </location>
</feature>
<gene>
    <name evidence="2" type="ORF">HGRIS_009071</name>
</gene>
<evidence type="ECO:0000256" key="1">
    <source>
        <dbReference type="SAM" id="MobiDB-lite"/>
    </source>
</evidence>
<feature type="region of interest" description="Disordered" evidence="1">
    <location>
        <begin position="306"/>
        <end position="325"/>
    </location>
</feature>